<name>A0A4R5QBM6_9PROT</name>
<dbReference type="InterPro" id="IPR055348">
    <property type="entry name" value="DctQ"/>
</dbReference>
<evidence type="ECO:0000256" key="7">
    <source>
        <dbReference type="ARBA" id="ARBA00023136"/>
    </source>
</evidence>
<evidence type="ECO:0000256" key="1">
    <source>
        <dbReference type="ARBA" id="ARBA00004429"/>
    </source>
</evidence>
<feature type="transmembrane region" description="Helical" evidence="9">
    <location>
        <begin position="115"/>
        <end position="136"/>
    </location>
</feature>
<dbReference type="AlphaFoldDB" id="A0A4R5QBM6"/>
<keyword evidence="6 9" id="KW-1133">Transmembrane helix</keyword>
<dbReference type="PANTHER" id="PTHR35011:SF2">
    <property type="entry name" value="2,3-DIKETO-L-GULONATE TRAP TRANSPORTER SMALL PERMEASE PROTEIN YIAM"/>
    <property type="match status" value="1"/>
</dbReference>
<evidence type="ECO:0000259" key="10">
    <source>
        <dbReference type="Pfam" id="PF04290"/>
    </source>
</evidence>
<evidence type="ECO:0000313" key="12">
    <source>
        <dbReference type="Proteomes" id="UP000295096"/>
    </source>
</evidence>
<reference evidence="11 12" key="1">
    <citation type="journal article" date="2016" name="J. Microbiol.">
        <title>Dankookia rubra gen. nov., sp. nov., an alphaproteobacterium isolated from sediment of a shallow stream.</title>
        <authorList>
            <person name="Kim W.H."/>
            <person name="Kim D.H."/>
            <person name="Kang K."/>
            <person name="Ahn T.Y."/>
        </authorList>
    </citation>
    <scope>NUCLEOTIDE SEQUENCE [LARGE SCALE GENOMIC DNA]</scope>
    <source>
        <strain evidence="11 12">JCM30602</strain>
    </source>
</reference>
<comment type="subunit">
    <text evidence="9">The complex comprises the extracytoplasmic solute receptor protein and the two transmembrane proteins.</text>
</comment>
<dbReference type="InterPro" id="IPR007387">
    <property type="entry name" value="TRAP_DctQ"/>
</dbReference>
<feature type="domain" description="Tripartite ATP-independent periplasmic transporters DctQ component" evidence="10">
    <location>
        <begin position="51"/>
        <end position="179"/>
    </location>
</feature>
<dbReference type="Pfam" id="PF04290">
    <property type="entry name" value="DctQ"/>
    <property type="match status" value="1"/>
</dbReference>
<evidence type="ECO:0000256" key="4">
    <source>
        <dbReference type="ARBA" id="ARBA00022519"/>
    </source>
</evidence>
<feature type="transmembrane region" description="Helical" evidence="9">
    <location>
        <begin position="80"/>
        <end position="103"/>
    </location>
</feature>
<evidence type="ECO:0000313" key="11">
    <source>
        <dbReference type="EMBL" id="TDH60143.1"/>
    </source>
</evidence>
<keyword evidence="12" id="KW-1185">Reference proteome</keyword>
<dbReference type="EMBL" id="SMSJ01000044">
    <property type="protein sequence ID" value="TDH60143.1"/>
    <property type="molecule type" value="Genomic_DNA"/>
</dbReference>
<comment type="similarity">
    <text evidence="8 9">Belongs to the TRAP transporter small permease family.</text>
</comment>
<keyword evidence="4 9" id="KW-0997">Cell inner membrane</keyword>
<evidence type="ECO:0000256" key="5">
    <source>
        <dbReference type="ARBA" id="ARBA00022692"/>
    </source>
</evidence>
<evidence type="ECO:0000256" key="2">
    <source>
        <dbReference type="ARBA" id="ARBA00022448"/>
    </source>
</evidence>
<dbReference type="GO" id="GO:0005886">
    <property type="term" value="C:plasma membrane"/>
    <property type="evidence" value="ECO:0007669"/>
    <property type="project" value="UniProtKB-SubCell"/>
</dbReference>
<sequence length="197" mass="20626">MERPFHTTPAVADAVRVDGKPRGALITAVDAVDRAVALLCQGVLLLAGTVLMGVLTANVVARYVLATGGFDWAEEVPQQLFPWFIMAGVGLAVQRGGHIAVEWLLGKLGREGKRVILLAGHAVVALAYLALCWQALTVAEIVAIERSPALGLPGSYGYWAIAAGCLLLALGTVTVAIRVALLGPEAMPQPSPEEMPT</sequence>
<evidence type="ECO:0000256" key="6">
    <source>
        <dbReference type="ARBA" id="ARBA00022989"/>
    </source>
</evidence>
<keyword evidence="5 9" id="KW-0812">Transmembrane</keyword>
<feature type="transmembrane region" description="Helical" evidence="9">
    <location>
        <begin position="156"/>
        <end position="181"/>
    </location>
</feature>
<comment type="caution">
    <text evidence="11">The sequence shown here is derived from an EMBL/GenBank/DDBJ whole genome shotgun (WGS) entry which is preliminary data.</text>
</comment>
<keyword evidence="3" id="KW-1003">Cell membrane</keyword>
<gene>
    <name evidence="11" type="ORF">E2C06_23710</name>
</gene>
<organism evidence="11 12">
    <name type="scientific">Dankookia rubra</name>
    <dbReference type="NCBI Taxonomy" id="1442381"/>
    <lineage>
        <taxon>Bacteria</taxon>
        <taxon>Pseudomonadati</taxon>
        <taxon>Pseudomonadota</taxon>
        <taxon>Alphaproteobacteria</taxon>
        <taxon>Acetobacterales</taxon>
        <taxon>Roseomonadaceae</taxon>
        <taxon>Dankookia</taxon>
    </lineage>
</organism>
<proteinExistence type="inferred from homology"/>
<dbReference type="GO" id="GO:0015740">
    <property type="term" value="P:C4-dicarboxylate transport"/>
    <property type="evidence" value="ECO:0007669"/>
    <property type="project" value="TreeGrafter"/>
</dbReference>
<evidence type="ECO:0000256" key="3">
    <source>
        <dbReference type="ARBA" id="ARBA00022475"/>
    </source>
</evidence>
<keyword evidence="7 9" id="KW-0472">Membrane</keyword>
<protein>
    <recommendedName>
        <fullName evidence="9">TRAP transporter small permease protein</fullName>
    </recommendedName>
</protein>
<dbReference type="OrthoDB" id="9791324at2"/>
<feature type="transmembrane region" description="Helical" evidence="9">
    <location>
        <begin position="35"/>
        <end position="60"/>
    </location>
</feature>
<dbReference type="GO" id="GO:0022857">
    <property type="term" value="F:transmembrane transporter activity"/>
    <property type="evidence" value="ECO:0007669"/>
    <property type="project" value="UniProtKB-UniRule"/>
</dbReference>
<comment type="function">
    <text evidence="9">Part of the tripartite ATP-independent periplasmic (TRAP) transport system.</text>
</comment>
<comment type="subcellular location">
    <subcellularLocation>
        <location evidence="1 9">Cell inner membrane</location>
        <topology evidence="1 9">Multi-pass membrane protein</topology>
    </subcellularLocation>
</comment>
<dbReference type="Proteomes" id="UP000295096">
    <property type="component" value="Unassembled WGS sequence"/>
</dbReference>
<accession>A0A4R5QBM6</accession>
<evidence type="ECO:0000256" key="8">
    <source>
        <dbReference type="ARBA" id="ARBA00038436"/>
    </source>
</evidence>
<dbReference type="RefSeq" id="WP_133291072.1">
    <property type="nucleotide sequence ID" value="NZ_SMSJ01000044.1"/>
</dbReference>
<keyword evidence="2 9" id="KW-0813">Transport</keyword>
<evidence type="ECO:0000256" key="9">
    <source>
        <dbReference type="RuleBase" id="RU369079"/>
    </source>
</evidence>
<dbReference type="PANTHER" id="PTHR35011">
    <property type="entry name" value="2,3-DIKETO-L-GULONATE TRAP TRANSPORTER SMALL PERMEASE PROTEIN YIAM"/>
    <property type="match status" value="1"/>
</dbReference>